<keyword evidence="5" id="KW-1179">Viral genome integration</keyword>
<dbReference type="Pfam" id="PF13356">
    <property type="entry name" value="Arm-DNA-bind_3"/>
    <property type="match status" value="1"/>
</dbReference>
<feature type="non-terminal residue" evidence="8">
    <location>
        <position position="355"/>
    </location>
</feature>
<dbReference type="InterPro" id="IPR053876">
    <property type="entry name" value="Phage_int_M"/>
</dbReference>
<dbReference type="Gene3D" id="1.10.150.130">
    <property type="match status" value="1"/>
</dbReference>
<dbReference type="EMBL" id="UINC01083794">
    <property type="protein sequence ID" value="SVC29845.1"/>
    <property type="molecule type" value="Genomic_DNA"/>
</dbReference>
<evidence type="ECO:0000256" key="6">
    <source>
        <dbReference type="ARBA" id="ARBA00023296"/>
    </source>
</evidence>
<dbReference type="InterPro" id="IPR050808">
    <property type="entry name" value="Phage_Integrase"/>
</dbReference>
<organism evidence="8">
    <name type="scientific">marine metagenome</name>
    <dbReference type="NCBI Taxonomy" id="408172"/>
    <lineage>
        <taxon>unclassified sequences</taxon>
        <taxon>metagenomes</taxon>
        <taxon>ecological metagenomes</taxon>
    </lineage>
</organism>
<dbReference type="Gene3D" id="3.30.160.390">
    <property type="entry name" value="Integrase, DNA-binding domain"/>
    <property type="match status" value="1"/>
</dbReference>
<protein>
    <recommendedName>
        <fullName evidence="7">Tyr recombinase domain-containing protein</fullName>
    </recommendedName>
</protein>
<dbReference type="GO" id="GO:0015074">
    <property type="term" value="P:DNA integration"/>
    <property type="evidence" value="ECO:0007669"/>
    <property type="project" value="UniProtKB-KW"/>
</dbReference>
<feature type="domain" description="Tyr recombinase" evidence="7">
    <location>
        <begin position="213"/>
        <end position="355"/>
    </location>
</feature>
<evidence type="ECO:0000259" key="7">
    <source>
        <dbReference type="PROSITE" id="PS51898"/>
    </source>
</evidence>
<reference evidence="8" key="1">
    <citation type="submission" date="2018-05" db="EMBL/GenBank/DDBJ databases">
        <authorList>
            <person name="Lanie J.A."/>
            <person name="Ng W.-L."/>
            <person name="Kazmierczak K.M."/>
            <person name="Andrzejewski T.M."/>
            <person name="Davidsen T.M."/>
            <person name="Wayne K.J."/>
            <person name="Tettelin H."/>
            <person name="Glass J.I."/>
            <person name="Rusch D."/>
            <person name="Podicherti R."/>
            <person name="Tsui H.-C.T."/>
            <person name="Winkler M.E."/>
        </authorList>
    </citation>
    <scope>NUCLEOTIDE SEQUENCE</scope>
</reference>
<dbReference type="InterPro" id="IPR038488">
    <property type="entry name" value="Integrase_DNA-bd_sf"/>
</dbReference>
<evidence type="ECO:0000256" key="4">
    <source>
        <dbReference type="ARBA" id="ARBA00023172"/>
    </source>
</evidence>
<dbReference type="GO" id="GO:0044826">
    <property type="term" value="P:viral genome integration into host DNA"/>
    <property type="evidence" value="ECO:0007669"/>
    <property type="project" value="UniProtKB-KW"/>
</dbReference>
<dbReference type="Gene3D" id="1.10.443.10">
    <property type="entry name" value="Intergrase catalytic core"/>
    <property type="match status" value="1"/>
</dbReference>
<dbReference type="PANTHER" id="PTHR30629:SF2">
    <property type="entry name" value="PROPHAGE INTEGRASE INTS-RELATED"/>
    <property type="match status" value="1"/>
</dbReference>
<dbReference type="Pfam" id="PF00589">
    <property type="entry name" value="Phage_integrase"/>
    <property type="match status" value="1"/>
</dbReference>
<dbReference type="InterPro" id="IPR010998">
    <property type="entry name" value="Integrase_recombinase_N"/>
</dbReference>
<dbReference type="GO" id="GO:0046718">
    <property type="term" value="P:symbiont entry into host cell"/>
    <property type="evidence" value="ECO:0007669"/>
    <property type="project" value="UniProtKB-KW"/>
</dbReference>
<dbReference type="InterPro" id="IPR002104">
    <property type="entry name" value="Integrase_catalytic"/>
</dbReference>
<dbReference type="AlphaFoldDB" id="A0A382L227"/>
<gene>
    <name evidence="8" type="ORF">METZ01_LOCUS282699</name>
</gene>
<evidence type="ECO:0000256" key="1">
    <source>
        <dbReference type="ARBA" id="ARBA00008857"/>
    </source>
</evidence>
<keyword evidence="2" id="KW-0229">DNA integration</keyword>
<keyword evidence="3" id="KW-0238">DNA-binding</keyword>
<name>A0A382L227_9ZZZZ</name>
<accession>A0A382L227</accession>
<dbReference type="SUPFAM" id="SSF56349">
    <property type="entry name" value="DNA breaking-rejoining enzymes"/>
    <property type="match status" value="1"/>
</dbReference>
<dbReference type="GO" id="GO:0075713">
    <property type="term" value="P:establishment of integrated proviral latency"/>
    <property type="evidence" value="ECO:0007669"/>
    <property type="project" value="UniProtKB-KW"/>
</dbReference>
<dbReference type="PROSITE" id="PS51898">
    <property type="entry name" value="TYR_RECOMBINASE"/>
    <property type="match status" value="1"/>
</dbReference>
<dbReference type="GO" id="GO:0003677">
    <property type="term" value="F:DNA binding"/>
    <property type="evidence" value="ECO:0007669"/>
    <property type="project" value="UniProtKB-KW"/>
</dbReference>
<keyword evidence="4" id="KW-0233">DNA recombination</keyword>
<evidence type="ECO:0000256" key="2">
    <source>
        <dbReference type="ARBA" id="ARBA00022908"/>
    </source>
</evidence>
<sequence>MNRTNKLTELAIKRAKPKEKQYKLTDGDGMYLRIYPDGKKYWQLQFWFEGKQKVLSFGKWPNVKLPEARARRYEANKKIKEGINPLDEKRFRSSLHIENYDKKKRREEIIGFTFKQVAQEWHVRQETLWTKEYSKVVFNSLIIHVFPYLGEIPIVKINKQDVISMLKKLEVVGKHETCYRIRQRLESIFNYAKTNELCINNPAKGLNKTFVKPEPKSHSSIPISELPEFLSRMKADKVTNLSTVLAMNFLILTFVRSSELRFADWSEFDIDCAEPLWVIPSTRMKMRGEHYVPLSSQAVCILKEMQEYSGKNGYVFTQVRNSQKAMSENTLLYFSNRLGYAGRNTINGLRTLASE</sequence>
<evidence type="ECO:0000256" key="3">
    <source>
        <dbReference type="ARBA" id="ARBA00023125"/>
    </source>
</evidence>
<dbReference type="Pfam" id="PF22022">
    <property type="entry name" value="Phage_int_M"/>
    <property type="match status" value="1"/>
</dbReference>
<dbReference type="InterPro" id="IPR025166">
    <property type="entry name" value="Integrase_DNA_bind_dom"/>
</dbReference>
<dbReference type="GO" id="GO:0006310">
    <property type="term" value="P:DNA recombination"/>
    <property type="evidence" value="ECO:0007669"/>
    <property type="project" value="UniProtKB-KW"/>
</dbReference>
<comment type="similarity">
    <text evidence="1">Belongs to the 'phage' integrase family.</text>
</comment>
<dbReference type="PANTHER" id="PTHR30629">
    <property type="entry name" value="PROPHAGE INTEGRASE"/>
    <property type="match status" value="1"/>
</dbReference>
<proteinExistence type="inferred from homology"/>
<dbReference type="InterPro" id="IPR011010">
    <property type="entry name" value="DNA_brk_join_enz"/>
</dbReference>
<dbReference type="InterPro" id="IPR013762">
    <property type="entry name" value="Integrase-like_cat_sf"/>
</dbReference>
<keyword evidence="6" id="KW-1160">Virus entry into host cell</keyword>
<evidence type="ECO:0000313" key="8">
    <source>
        <dbReference type="EMBL" id="SVC29845.1"/>
    </source>
</evidence>
<evidence type="ECO:0000256" key="5">
    <source>
        <dbReference type="ARBA" id="ARBA00023195"/>
    </source>
</evidence>